<dbReference type="AlphaFoldDB" id="A0A9D1KPH4"/>
<organism evidence="6 7">
    <name type="scientific">Candidatus Ornithomonoglobus intestinigallinarum</name>
    <dbReference type="NCBI Taxonomy" id="2840894"/>
    <lineage>
        <taxon>Bacteria</taxon>
        <taxon>Bacillati</taxon>
        <taxon>Bacillota</taxon>
        <taxon>Clostridia</taxon>
        <taxon>Candidatus Ornithomonoglobus</taxon>
    </lineage>
</organism>
<dbReference type="SUPFAM" id="SSF75005">
    <property type="entry name" value="Arabinanase/levansucrase/invertase"/>
    <property type="match status" value="1"/>
</dbReference>
<dbReference type="PANTHER" id="PTHR43817:SF1">
    <property type="entry name" value="HYDROLASE, FAMILY 43, PUTATIVE (AFU_ORTHOLOGUE AFUA_3G01660)-RELATED"/>
    <property type="match status" value="1"/>
</dbReference>
<evidence type="ECO:0000313" key="6">
    <source>
        <dbReference type="EMBL" id="HIT85593.1"/>
    </source>
</evidence>
<dbReference type="GO" id="GO:0005975">
    <property type="term" value="P:carbohydrate metabolic process"/>
    <property type="evidence" value="ECO:0007669"/>
    <property type="project" value="InterPro"/>
</dbReference>
<keyword evidence="4 5" id="KW-0326">Glycosidase</keyword>
<dbReference type="PANTHER" id="PTHR43817">
    <property type="entry name" value="GLYCOSYL HYDROLASE"/>
    <property type="match status" value="1"/>
</dbReference>
<dbReference type="Pfam" id="PF04616">
    <property type="entry name" value="Glyco_hydro_43"/>
    <property type="match status" value="1"/>
</dbReference>
<comment type="caution">
    <text evidence="6">The sequence shown here is derived from an EMBL/GenBank/DDBJ whole genome shotgun (WGS) entry which is preliminary data.</text>
</comment>
<evidence type="ECO:0000256" key="4">
    <source>
        <dbReference type="ARBA" id="ARBA00023295"/>
    </source>
</evidence>
<dbReference type="EMBL" id="DVLU01000065">
    <property type="protein sequence ID" value="HIT85593.1"/>
    <property type="molecule type" value="Genomic_DNA"/>
</dbReference>
<evidence type="ECO:0000256" key="3">
    <source>
        <dbReference type="ARBA" id="ARBA00022801"/>
    </source>
</evidence>
<evidence type="ECO:0000256" key="2">
    <source>
        <dbReference type="ARBA" id="ARBA00022729"/>
    </source>
</evidence>
<dbReference type="Gene3D" id="2.115.10.20">
    <property type="entry name" value="Glycosyl hydrolase domain, family 43"/>
    <property type="match status" value="1"/>
</dbReference>
<evidence type="ECO:0000256" key="1">
    <source>
        <dbReference type="ARBA" id="ARBA00009865"/>
    </source>
</evidence>
<protein>
    <submittedName>
        <fullName evidence="6">Family 43 glycosylhydrolase</fullName>
    </submittedName>
</protein>
<accession>A0A9D1KPH4</accession>
<dbReference type="InterPro" id="IPR023296">
    <property type="entry name" value="Glyco_hydro_beta-prop_sf"/>
</dbReference>
<gene>
    <name evidence="6" type="ORF">IAA60_06770</name>
</gene>
<dbReference type="InterPro" id="IPR016828">
    <property type="entry name" value="Alpha-L-arabinofuranosidase"/>
</dbReference>
<dbReference type="PIRSF" id="PIRSF025414">
    <property type="entry name" value="Alpha-L-arabinofuranosidase"/>
    <property type="match status" value="1"/>
</dbReference>
<proteinExistence type="inferred from homology"/>
<keyword evidence="2" id="KW-0732">Signal</keyword>
<evidence type="ECO:0000256" key="5">
    <source>
        <dbReference type="RuleBase" id="RU361187"/>
    </source>
</evidence>
<name>A0A9D1KPH4_9FIRM</name>
<reference evidence="6" key="1">
    <citation type="submission" date="2020-10" db="EMBL/GenBank/DDBJ databases">
        <authorList>
            <person name="Gilroy R."/>
        </authorList>
    </citation>
    <scope>NUCLEOTIDE SEQUENCE</scope>
    <source>
        <strain evidence="6">CHK181-108</strain>
    </source>
</reference>
<dbReference type="GO" id="GO:0004553">
    <property type="term" value="F:hydrolase activity, hydrolyzing O-glycosyl compounds"/>
    <property type="evidence" value="ECO:0007669"/>
    <property type="project" value="InterPro"/>
</dbReference>
<dbReference type="InterPro" id="IPR006710">
    <property type="entry name" value="Glyco_hydro_43"/>
</dbReference>
<sequence>MDSEYRYRSPLVYQRADPFVYLHTDGYYYFTGTIPQYDSIELRRAKSLNELLTANSHIIWRKHFSGAMGSHIWAPELHRINGRWYVYFAAGGSEDVWDLRMYVLECGDDDPIMGEWHELGEVKTCAGEHSFALDMTVFENGGSHYAVWAQKLDDDSGSCLYMARMKSPTELEGKQMLLSKPEYDWERRGFAVNEGPAVLKHGGKIFITYSASDTSWRYCMGMLWAEEKSDLLDISSWHKCERPVFETSEKNSQYGPGHNSFTKDGDRDVLVYHSRNYREINGDPLNDPNRHARAKAFDYDENGFPVFGEPVPDDI</sequence>
<reference evidence="6" key="2">
    <citation type="journal article" date="2021" name="PeerJ">
        <title>Extensive microbial diversity within the chicken gut microbiome revealed by metagenomics and culture.</title>
        <authorList>
            <person name="Gilroy R."/>
            <person name="Ravi A."/>
            <person name="Getino M."/>
            <person name="Pursley I."/>
            <person name="Horton D.L."/>
            <person name="Alikhan N.F."/>
            <person name="Baker D."/>
            <person name="Gharbi K."/>
            <person name="Hall N."/>
            <person name="Watson M."/>
            <person name="Adriaenssens E.M."/>
            <person name="Foster-Nyarko E."/>
            <person name="Jarju S."/>
            <person name="Secka A."/>
            <person name="Antonio M."/>
            <person name="Oren A."/>
            <person name="Chaudhuri R.R."/>
            <person name="La Ragione R."/>
            <person name="Hildebrand F."/>
            <person name="Pallen M.J."/>
        </authorList>
    </citation>
    <scope>NUCLEOTIDE SEQUENCE</scope>
    <source>
        <strain evidence="6">CHK181-108</strain>
    </source>
</reference>
<evidence type="ECO:0000313" key="7">
    <source>
        <dbReference type="Proteomes" id="UP000824165"/>
    </source>
</evidence>
<comment type="similarity">
    <text evidence="1 5">Belongs to the glycosyl hydrolase 43 family.</text>
</comment>
<keyword evidence="3 5" id="KW-0378">Hydrolase</keyword>
<dbReference type="Proteomes" id="UP000824165">
    <property type="component" value="Unassembled WGS sequence"/>
</dbReference>